<organism evidence="1 2">
    <name type="scientific">Vaccinium darrowii</name>
    <dbReference type="NCBI Taxonomy" id="229202"/>
    <lineage>
        <taxon>Eukaryota</taxon>
        <taxon>Viridiplantae</taxon>
        <taxon>Streptophyta</taxon>
        <taxon>Embryophyta</taxon>
        <taxon>Tracheophyta</taxon>
        <taxon>Spermatophyta</taxon>
        <taxon>Magnoliopsida</taxon>
        <taxon>eudicotyledons</taxon>
        <taxon>Gunneridae</taxon>
        <taxon>Pentapetalae</taxon>
        <taxon>asterids</taxon>
        <taxon>Ericales</taxon>
        <taxon>Ericaceae</taxon>
        <taxon>Vaccinioideae</taxon>
        <taxon>Vaccinieae</taxon>
        <taxon>Vaccinium</taxon>
    </lineage>
</organism>
<dbReference type="EMBL" id="CM037156">
    <property type="protein sequence ID" value="KAH7838525.1"/>
    <property type="molecule type" value="Genomic_DNA"/>
</dbReference>
<keyword evidence="2" id="KW-1185">Reference proteome</keyword>
<evidence type="ECO:0000313" key="2">
    <source>
        <dbReference type="Proteomes" id="UP000828048"/>
    </source>
</evidence>
<protein>
    <submittedName>
        <fullName evidence="1">Uncharacterized protein</fullName>
    </submittedName>
</protein>
<sequence>MNDDVQTVGEMLGAAAGEVMKVAPNGRYMKFYVQVQVMIDPEVPVVAGHFLKLPPWLVQRRPMWVQFRYERVFKLCYICGRIGHKKQGCDLTLEVVERVVFERADEVWRRLGCGVATDYSRRLYTGRVRTHHRGLTWGSRRRSNRVIFFDEEDGMPPVNLADFDDDEDPSLTIHMMQKRVGGGGKVVFERVDIDIEDTYWVKESRSYWRDIRVRR</sequence>
<reference evidence="1 2" key="1">
    <citation type="journal article" date="2021" name="Hortic Res">
        <title>High-quality reference genome and annotation aids understanding of berry development for evergreen blueberry (Vaccinium darrowii).</title>
        <authorList>
            <person name="Yu J."/>
            <person name="Hulse-Kemp A.M."/>
            <person name="Babiker E."/>
            <person name="Staton M."/>
        </authorList>
    </citation>
    <scope>NUCLEOTIDE SEQUENCE [LARGE SCALE GENOMIC DNA]</scope>
    <source>
        <strain evidence="2">cv. NJ 8807/NJ 8810</strain>
        <tissue evidence="1">Young leaf</tissue>
    </source>
</reference>
<accession>A0ACB7XCX0</accession>
<evidence type="ECO:0000313" key="1">
    <source>
        <dbReference type="EMBL" id="KAH7838525.1"/>
    </source>
</evidence>
<proteinExistence type="predicted"/>
<name>A0ACB7XCX0_9ERIC</name>
<comment type="caution">
    <text evidence="1">The sequence shown here is derived from an EMBL/GenBank/DDBJ whole genome shotgun (WGS) entry which is preliminary data.</text>
</comment>
<dbReference type="Proteomes" id="UP000828048">
    <property type="component" value="Chromosome 6"/>
</dbReference>
<gene>
    <name evidence="1" type="ORF">Vadar_027637</name>
</gene>